<accession>A0ABQ6XTX4</accession>
<evidence type="ECO:0000313" key="1">
    <source>
        <dbReference type="EMBL" id="KAF0649213.1"/>
    </source>
</evidence>
<comment type="caution">
    <text evidence="1">The sequence shown here is derived from an EMBL/GenBank/DDBJ whole genome shotgun (WGS) entry which is preliminary data.</text>
</comment>
<protein>
    <submittedName>
        <fullName evidence="1">Uncharacterized protein</fullName>
    </submittedName>
</protein>
<dbReference type="EMBL" id="ASYR01000016">
    <property type="protein sequence ID" value="KAF0649213.1"/>
    <property type="molecule type" value="Genomic_DNA"/>
</dbReference>
<organism evidence="1 2">
    <name type="scientific">Streptomyces fradiae ATCC 10745 = DSM 40063</name>
    <dbReference type="NCBI Taxonomy" id="1319510"/>
    <lineage>
        <taxon>Bacteria</taxon>
        <taxon>Bacillati</taxon>
        <taxon>Actinomycetota</taxon>
        <taxon>Actinomycetes</taxon>
        <taxon>Kitasatosporales</taxon>
        <taxon>Streptomycetaceae</taxon>
        <taxon>Streptomyces</taxon>
    </lineage>
</organism>
<keyword evidence="2" id="KW-1185">Reference proteome</keyword>
<gene>
    <name evidence="1" type="ORF">K701_13985</name>
</gene>
<reference evidence="1 2" key="1">
    <citation type="submission" date="2013-05" db="EMBL/GenBank/DDBJ databases">
        <title>Genome Sequence of Streptomyces fradiae.</title>
        <authorList>
            <person name="Kirby R."/>
        </authorList>
    </citation>
    <scope>NUCLEOTIDE SEQUENCE [LARGE SCALE GENOMIC DNA]</scope>
    <source>
        <strain evidence="1 2">ATCC 10745</strain>
    </source>
</reference>
<evidence type="ECO:0000313" key="2">
    <source>
        <dbReference type="Proteomes" id="UP000731519"/>
    </source>
</evidence>
<sequence length="198" mass="19985">MRIGQEMAAAVQAQAAIATDTPVGMRQATVATVGTDGTVTTVEGFVARRLATYTGPAVGDLVLISPGPGGWYAHGRMAAASAGGWVPLTLASGWSATAGYYTPAYRLNGDGTASLSGMASMSGTLAAGAVVTTLPAEARPANRVRVTVQVAAASGTGYYGVMTINPDGTVTLGDYSAALPGTGSKYAEYDVLSHYRLT</sequence>
<name>A0ABQ6XTX4_STRFR</name>
<proteinExistence type="predicted"/>
<dbReference type="Proteomes" id="UP000731519">
    <property type="component" value="Unassembled WGS sequence"/>
</dbReference>